<dbReference type="PROSITE" id="PS50172">
    <property type="entry name" value="BRCT"/>
    <property type="match status" value="1"/>
</dbReference>
<evidence type="ECO:0000256" key="3">
    <source>
        <dbReference type="ARBA" id="ARBA00023242"/>
    </source>
</evidence>
<feature type="compositionally biased region" description="Acidic residues" evidence="7">
    <location>
        <begin position="433"/>
        <end position="442"/>
    </location>
</feature>
<dbReference type="PANTHER" id="PTHR23081:SF36">
    <property type="entry name" value="RNA POLYMERASE II SUBUNIT A C-TERMINAL DOMAIN PHOSPHATASE"/>
    <property type="match status" value="1"/>
</dbReference>
<reference evidence="11" key="1">
    <citation type="submission" date="2017-01" db="EMBL/GenBank/DDBJ databases">
        <authorList>
            <person name="Wang Y."/>
            <person name="White M."/>
            <person name="Kvist S."/>
            <person name="Moncalvo J.-M."/>
        </authorList>
    </citation>
    <scope>NUCLEOTIDE SEQUENCE [LARGE SCALE GENOMIC DNA]</scope>
    <source>
        <strain evidence="11">COL-18-3</strain>
    </source>
</reference>
<comment type="catalytic activity">
    <reaction evidence="4 6">
        <text>O-phospho-L-seryl-[protein] + H2O = L-seryl-[protein] + phosphate</text>
        <dbReference type="Rhea" id="RHEA:20629"/>
        <dbReference type="Rhea" id="RHEA-COMP:9863"/>
        <dbReference type="Rhea" id="RHEA-COMP:11604"/>
        <dbReference type="ChEBI" id="CHEBI:15377"/>
        <dbReference type="ChEBI" id="CHEBI:29999"/>
        <dbReference type="ChEBI" id="CHEBI:43474"/>
        <dbReference type="ChEBI" id="CHEBI:83421"/>
        <dbReference type="EC" id="3.1.3.16"/>
    </reaction>
</comment>
<dbReference type="Pfam" id="PF03031">
    <property type="entry name" value="NIF"/>
    <property type="match status" value="1"/>
</dbReference>
<evidence type="ECO:0000313" key="11">
    <source>
        <dbReference type="Proteomes" id="UP000188320"/>
    </source>
</evidence>
<dbReference type="SUPFAM" id="SSF52113">
    <property type="entry name" value="BRCT domain"/>
    <property type="match status" value="1"/>
</dbReference>
<gene>
    <name evidence="10" type="ORF">AX774_g4981</name>
</gene>
<dbReference type="EC" id="3.1.3.16" evidence="6"/>
<keyword evidence="11" id="KW-1185">Reference proteome</keyword>
<dbReference type="InterPro" id="IPR039189">
    <property type="entry name" value="Fcp1"/>
</dbReference>
<dbReference type="InterPro" id="IPR036412">
    <property type="entry name" value="HAD-like_sf"/>
</dbReference>
<evidence type="ECO:0000259" key="9">
    <source>
        <dbReference type="PROSITE" id="PS50969"/>
    </source>
</evidence>
<evidence type="ECO:0000313" key="10">
    <source>
        <dbReference type="EMBL" id="OMH81559.1"/>
    </source>
</evidence>
<accession>A0A1R1PKU3</accession>
<dbReference type="InterPro" id="IPR004274">
    <property type="entry name" value="FCP1_dom"/>
</dbReference>
<dbReference type="Proteomes" id="UP000188320">
    <property type="component" value="Unassembled WGS sequence"/>
</dbReference>
<proteinExistence type="predicted"/>
<dbReference type="OrthoDB" id="10249888at2759"/>
<dbReference type="GO" id="GO:0005634">
    <property type="term" value="C:nucleus"/>
    <property type="evidence" value="ECO:0007669"/>
    <property type="project" value="UniProtKB-SubCell"/>
</dbReference>
<organism evidence="10 11">
    <name type="scientific">Zancudomyces culisetae</name>
    <name type="common">Gut fungus</name>
    <name type="synonym">Smittium culisetae</name>
    <dbReference type="NCBI Taxonomy" id="1213189"/>
    <lineage>
        <taxon>Eukaryota</taxon>
        <taxon>Fungi</taxon>
        <taxon>Fungi incertae sedis</taxon>
        <taxon>Zoopagomycota</taxon>
        <taxon>Kickxellomycotina</taxon>
        <taxon>Harpellomycetes</taxon>
        <taxon>Harpellales</taxon>
        <taxon>Legeriomycetaceae</taxon>
        <taxon>Zancudomyces</taxon>
    </lineage>
</organism>
<evidence type="ECO:0000256" key="1">
    <source>
        <dbReference type="ARBA" id="ARBA00004123"/>
    </source>
</evidence>
<keyword evidence="2 6" id="KW-0378">Hydrolase</keyword>
<evidence type="ECO:0000256" key="7">
    <source>
        <dbReference type="SAM" id="MobiDB-lite"/>
    </source>
</evidence>
<dbReference type="InterPro" id="IPR023214">
    <property type="entry name" value="HAD_sf"/>
</dbReference>
<dbReference type="Gene3D" id="3.40.50.10190">
    <property type="entry name" value="BRCT domain"/>
    <property type="match status" value="1"/>
</dbReference>
<evidence type="ECO:0000256" key="6">
    <source>
        <dbReference type="RuleBase" id="RU366066"/>
    </source>
</evidence>
<feature type="region of interest" description="Disordered" evidence="7">
    <location>
        <begin position="433"/>
        <end position="547"/>
    </location>
</feature>
<dbReference type="CDD" id="cd07521">
    <property type="entry name" value="HAD_FCP1-like"/>
    <property type="match status" value="1"/>
</dbReference>
<feature type="domain" description="FCP1 homology" evidence="9">
    <location>
        <begin position="6"/>
        <end position="148"/>
    </location>
</feature>
<comment type="caution">
    <text evidence="10">The sequence shown here is derived from an EMBL/GenBank/DDBJ whole genome shotgun (WGS) entry which is preliminary data.</text>
</comment>
<dbReference type="CDD" id="cd17729">
    <property type="entry name" value="BRCT_CTDP1"/>
    <property type="match status" value="1"/>
</dbReference>
<comment type="catalytic activity">
    <reaction evidence="5 6">
        <text>O-phospho-L-threonyl-[protein] + H2O = L-threonyl-[protein] + phosphate</text>
        <dbReference type="Rhea" id="RHEA:47004"/>
        <dbReference type="Rhea" id="RHEA-COMP:11060"/>
        <dbReference type="Rhea" id="RHEA-COMP:11605"/>
        <dbReference type="ChEBI" id="CHEBI:15377"/>
        <dbReference type="ChEBI" id="CHEBI:30013"/>
        <dbReference type="ChEBI" id="CHEBI:43474"/>
        <dbReference type="ChEBI" id="CHEBI:61977"/>
        <dbReference type="EC" id="3.1.3.16"/>
    </reaction>
</comment>
<dbReference type="PROSITE" id="PS50969">
    <property type="entry name" value="FCP1"/>
    <property type="match status" value="1"/>
</dbReference>
<evidence type="ECO:0000259" key="8">
    <source>
        <dbReference type="PROSITE" id="PS50172"/>
    </source>
</evidence>
<name>A0A1R1PKU3_ZANCU</name>
<keyword evidence="3 6" id="KW-0539">Nucleus</keyword>
<dbReference type="NCBIfam" id="TIGR02250">
    <property type="entry name" value="FCP1_euk"/>
    <property type="match status" value="1"/>
</dbReference>
<dbReference type="InterPro" id="IPR036420">
    <property type="entry name" value="BRCT_dom_sf"/>
</dbReference>
<dbReference type="InterPro" id="IPR011947">
    <property type="entry name" value="FCP1_euk"/>
</dbReference>
<feature type="compositionally biased region" description="Acidic residues" evidence="7">
    <location>
        <begin position="451"/>
        <end position="486"/>
    </location>
</feature>
<feature type="compositionally biased region" description="Acidic residues" evidence="7">
    <location>
        <begin position="535"/>
        <end position="547"/>
    </location>
</feature>
<sequence>MPGTTSTKEVYSLFPELGYFVLPENPRMRYYIKQRPKLGIFLERLKEKYEMHIYTMGTRSYAERVAKLVDPNHEYFQERILSRDESGSITHKSIKRLFPCDDSMVVVIDDRGDIWQWSDNLVKVRPYSFFGGVGDINAVRTNNNSENAVRVDDDKTEKKNNDVQLEQVEKLTREKLIVDRDAELENLLNVLERIHSSFYRDEDKVGSLPVSLIMNSFKSQALKGARIVFSGIFSSGIDGRQTELWKMTEQFGAICVSSGVVDETTTHVVVSNTIISQTSITEKVRRAKQISLDIQLEQKEQKDDQNTKPKKSIVAVVNLNWLHQVFSKWEWVDERPFLLFNYNTDSNLNNNNSNATVVVPFDIKDQLASSISSITSSQLEIEGQNTAGYAIQTEIDTGVAGSDNQPNAKEAVQIESLVDHVDWAEVDRELNELSDFDQSDGSDSEHTSGENENEPENENEDEDEDEDEIDEENEENEEKEVEDVEDVEKAKPLYSADYVDDLLPNGKRPKLLSDPLTDLKTNVLTNDSDSKDNNGDENIDSVDEFDDEEFADLIRDIDHETSLD</sequence>
<dbReference type="InterPro" id="IPR001357">
    <property type="entry name" value="BRCT_dom"/>
</dbReference>
<dbReference type="SUPFAM" id="SSF56784">
    <property type="entry name" value="HAD-like"/>
    <property type="match status" value="1"/>
</dbReference>
<comment type="function">
    <text evidence="6">This promotes the activity of RNA polymerase II.</text>
</comment>
<dbReference type="Gene3D" id="3.40.50.1000">
    <property type="entry name" value="HAD superfamily/HAD-like"/>
    <property type="match status" value="1"/>
</dbReference>
<feature type="domain" description="BRCT" evidence="8">
    <location>
        <begin position="217"/>
        <end position="339"/>
    </location>
</feature>
<comment type="subcellular location">
    <subcellularLocation>
        <location evidence="1 6">Nucleus</location>
    </subcellularLocation>
</comment>
<dbReference type="EMBL" id="LSSK01000868">
    <property type="protein sequence ID" value="OMH81559.1"/>
    <property type="molecule type" value="Genomic_DNA"/>
</dbReference>
<dbReference type="GO" id="GO:0008420">
    <property type="term" value="F:RNA polymerase II CTD heptapeptide repeat phosphatase activity"/>
    <property type="evidence" value="ECO:0007669"/>
    <property type="project" value="UniProtKB-UniRule"/>
</dbReference>
<dbReference type="SMART" id="SM00577">
    <property type="entry name" value="CPDc"/>
    <property type="match status" value="1"/>
</dbReference>
<protein>
    <recommendedName>
        <fullName evidence="6">RNA polymerase II subunit A C-terminal domain phosphatase</fullName>
        <ecNumber evidence="6">3.1.3.16</ecNumber>
    </recommendedName>
</protein>
<evidence type="ECO:0000256" key="2">
    <source>
        <dbReference type="ARBA" id="ARBA00022801"/>
    </source>
</evidence>
<dbReference type="AlphaFoldDB" id="A0A1R1PKU3"/>
<evidence type="ECO:0000256" key="5">
    <source>
        <dbReference type="ARBA" id="ARBA00048336"/>
    </source>
</evidence>
<evidence type="ECO:0000256" key="4">
    <source>
        <dbReference type="ARBA" id="ARBA00047761"/>
    </source>
</evidence>
<dbReference type="PANTHER" id="PTHR23081">
    <property type="entry name" value="RNA POLYMERASE II CTD PHOSPHATASE"/>
    <property type="match status" value="1"/>
</dbReference>